<proteinExistence type="predicted"/>
<dbReference type="Proteomes" id="UP000422572">
    <property type="component" value="Chromosome"/>
</dbReference>
<accession>A0A6I6FPS5</accession>
<dbReference type="RefSeq" id="WP_156695150.1">
    <property type="nucleotide sequence ID" value="NZ_CP034279.1"/>
</dbReference>
<sequence>MPEQQISGPPQPVCAYCPKPGADVCVRTLPSTSGPDRAVLAHRACAETRGVRPLYELVVPAGSAR</sequence>
<dbReference type="AlphaFoldDB" id="A0A6I6FPS5"/>
<name>A0A6I6FPS5_9ACTN</name>
<evidence type="ECO:0000313" key="1">
    <source>
        <dbReference type="EMBL" id="QGV81399.1"/>
    </source>
</evidence>
<organism evidence="1 2">
    <name type="scientific">Streptomyces ficellus</name>
    <dbReference type="NCBI Taxonomy" id="1977088"/>
    <lineage>
        <taxon>Bacteria</taxon>
        <taxon>Bacillati</taxon>
        <taxon>Actinomycetota</taxon>
        <taxon>Actinomycetes</taxon>
        <taxon>Kitasatosporales</taxon>
        <taxon>Streptomycetaceae</taxon>
        <taxon>Streptomyces</taxon>
    </lineage>
</organism>
<dbReference type="EMBL" id="CP034279">
    <property type="protein sequence ID" value="QGV81399.1"/>
    <property type="molecule type" value="Genomic_DNA"/>
</dbReference>
<evidence type="ECO:0000313" key="2">
    <source>
        <dbReference type="Proteomes" id="UP000422572"/>
    </source>
</evidence>
<dbReference type="OrthoDB" id="4338491at2"/>
<gene>
    <name evidence="1" type="ORF">EIZ62_26505</name>
</gene>
<protein>
    <submittedName>
        <fullName evidence="1">Uncharacterized protein</fullName>
    </submittedName>
</protein>
<keyword evidence="2" id="KW-1185">Reference proteome</keyword>
<dbReference type="KEGG" id="sfic:EIZ62_26505"/>
<reference evidence="1 2" key="1">
    <citation type="submission" date="2018-12" db="EMBL/GenBank/DDBJ databases">
        <title>Complete genome sequence of Streptomyces ficellus NRRL8067, the producer of ficellomycin, feldamycin and nojirimycin.</title>
        <authorList>
            <person name="Zhang H."/>
            <person name="Yue R."/>
            <person name="Liu Y."/>
            <person name="Li M."/>
            <person name="Mu H."/>
            <person name="Zhang J."/>
        </authorList>
    </citation>
    <scope>NUCLEOTIDE SEQUENCE [LARGE SCALE GENOMIC DNA]</scope>
    <source>
        <strain evidence="1 2">NRRL 8067</strain>
    </source>
</reference>